<name>A0A835WRZ7_9CHLO</name>
<dbReference type="AlphaFoldDB" id="A0A835WRZ7"/>
<organism evidence="3 4">
    <name type="scientific">Chlamydomonas schloesseri</name>
    <dbReference type="NCBI Taxonomy" id="2026947"/>
    <lineage>
        <taxon>Eukaryota</taxon>
        <taxon>Viridiplantae</taxon>
        <taxon>Chlorophyta</taxon>
        <taxon>core chlorophytes</taxon>
        <taxon>Chlorophyceae</taxon>
        <taxon>CS clade</taxon>
        <taxon>Chlamydomonadales</taxon>
        <taxon>Chlamydomonadaceae</taxon>
        <taxon>Chlamydomonas</taxon>
    </lineage>
</organism>
<evidence type="ECO:0008006" key="5">
    <source>
        <dbReference type="Google" id="ProtNLM"/>
    </source>
</evidence>
<dbReference type="PANTHER" id="PTHR24216">
    <property type="entry name" value="PAXILLIN-RELATED"/>
    <property type="match status" value="1"/>
</dbReference>
<feature type="signal peptide" evidence="2">
    <location>
        <begin position="1"/>
        <end position="26"/>
    </location>
</feature>
<dbReference type="PANTHER" id="PTHR24216:SF65">
    <property type="entry name" value="PAXILLIN-LIKE PROTEIN 1"/>
    <property type="match status" value="1"/>
</dbReference>
<dbReference type="EMBL" id="JAEHOD010000005">
    <property type="protein sequence ID" value="KAG2452387.1"/>
    <property type="molecule type" value="Genomic_DNA"/>
</dbReference>
<evidence type="ECO:0000256" key="2">
    <source>
        <dbReference type="SAM" id="SignalP"/>
    </source>
</evidence>
<keyword evidence="4" id="KW-1185">Reference proteome</keyword>
<dbReference type="Proteomes" id="UP000613740">
    <property type="component" value="Unassembled WGS sequence"/>
</dbReference>
<comment type="caution">
    <text evidence="3">The sequence shown here is derived from an EMBL/GenBank/DDBJ whole genome shotgun (WGS) entry which is preliminary data.</text>
</comment>
<feature type="chain" id="PRO_5032935354" description="Pherophorin domain-containing protein" evidence="2">
    <location>
        <begin position="27"/>
        <end position="668"/>
    </location>
</feature>
<dbReference type="OrthoDB" id="543833at2759"/>
<sequence length="668" mass="68292">MARSTLAAVALLVAAAAMLVAPGADAGRLGVSRAIGGSDANVLFGRRLLDTCRTCSEMASCITATCVSATSTNVVVTVDFSGCKTGISWICCGLVPGSCSISSCDSNKISNGGLKCDDFTVLTMNFPITGGVVPATITIPQVHDGQINGDSVCTNSGGTSPNYNCCGGQGSSCGADGTCSDLVVTLTGSNTCNPPSPPSPAPPSPAPPSPAPPSPAPPSPAPPSPEPPSPAPPSPAPPSPEPPSPAPPSPEPPSPAPPSPAPPSPNPPSPAPPSPLPPSPLPPSPAPPLPNIASCVAPTSCPASSVMSGTGIPNADCSSCSAIPSCFTESKPPNGFGPGTAKNFLDNSGCTYVKTDGSYTASVPPFTFFKYPTMGGSGSAYPYLHQYFNADVAAGTAVSVACYTDSSLTTVSKYIMVQRIDTPSDNYDCLTCKWYYRYEITALPGSNCRCSTDTAWAFPLKSTLSAFTATQKTQMDNIALGSPYPSNNVYWSTRLDTGNAWGGFFRFAPSAGKVSTTNVYNFDMCAGCAFNQIGDKGFIIGRLQFQFLTNNGSSSAMLFYTPSPGANVQSSVLQVYQSYMAPPVWSPGQFKAFDTTTNVNTPFGYGTTWKVLSVNTGSVTVPNTGTFNVPLTCSSGTTPVGVFLAVHMAAGRGPAKAQQETGGAELGV</sequence>
<evidence type="ECO:0000313" key="3">
    <source>
        <dbReference type="EMBL" id="KAG2452387.1"/>
    </source>
</evidence>
<evidence type="ECO:0000256" key="1">
    <source>
        <dbReference type="SAM" id="MobiDB-lite"/>
    </source>
</evidence>
<feature type="compositionally biased region" description="Pro residues" evidence="1">
    <location>
        <begin position="194"/>
        <end position="285"/>
    </location>
</feature>
<reference evidence="3" key="1">
    <citation type="journal article" date="2020" name="bioRxiv">
        <title>Comparative genomics of Chlamydomonas.</title>
        <authorList>
            <person name="Craig R.J."/>
            <person name="Hasan A.R."/>
            <person name="Ness R.W."/>
            <person name="Keightley P.D."/>
        </authorList>
    </citation>
    <scope>NUCLEOTIDE SEQUENCE</scope>
    <source>
        <strain evidence="3">CCAP 11/173</strain>
    </source>
</reference>
<proteinExistence type="predicted"/>
<keyword evidence="2" id="KW-0732">Signal</keyword>
<accession>A0A835WRZ7</accession>
<gene>
    <name evidence="3" type="ORF">HYH02_002632</name>
</gene>
<protein>
    <recommendedName>
        <fullName evidence="5">Pherophorin domain-containing protein</fullName>
    </recommendedName>
</protein>
<evidence type="ECO:0000313" key="4">
    <source>
        <dbReference type="Proteomes" id="UP000613740"/>
    </source>
</evidence>
<feature type="region of interest" description="Disordered" evidence="1">
    <location>
        <begin position="190"/>
        <end position="285"/>
    </location>
</feature>